<reference evidence="1 2" key="1">
    <citation type="journal article" date="2019" name="Sci. Rep.">
        <title>Orb-weaving spider Araneus ventricosus genome elucidates the spidroin gene catalogue.</title>
        <authorList>
            <person name="Kono N."/>
            <person name="Nakamura H."/>
            <person name="Ohtoshi R."/>
            <person name="Moran D.A.P."/>
            <person name="Shinohara A."/>
            <person name="Yoshida Y."/>
            <person name="Fujiwara M."/>
            <person name="Mori M."/>
            <person name="Tomita M."/>
            <person name="Arakawa K."/>
        </authorList>
    </citation>
    <scope>NUCLEOTIDE SEQUENCE [LARGE SCALE GENOMIC DNA]</scope>
</reference>
<sequence>MALNSTISEMLADKVLNRICNVWRSAVLYDNCATHTCTLLKCWNGMVAQKRFIAYTTDSTVNRTHRTYVFEKEWPYDKHYRKPAPYSYSVKMKNYWLISESISFCPYSAILSFDISVDMKMSFICPKDVSSFIILLILNV</sequence>
<dbReference type="EMBL" id="BGPR01007662">
    <property type="protein sequence ID" value="GBN28588.1"/>
    <property type="molecule type" value="Genomic_DNA"/>
</dbReference>
<evidence type="ECO:0000313" key="2">
    <source>
        <dbReference type="Proteomes" id="UP000499080"/>
    </source>
</evidence>
<accession>A0A4Y2MN39</accession>
<keyword evidence="2" id="KW-1185">Reference proteome</keyword>
<organism evidence="1 2">
    <name type="scientific">Araneus ventricosus</name>
    <name type="common">Orbweaver spider</name>
    <name type="synonym">Epeira ventricosa</name>
    <dbReference type="NCBI Taxonomy" id="182803"/>
    <lineage>
        <taxon>Eukaryota</taxon>
        <taxon>Metazoa</taxon>
        <taxon>Ecdysozoa</taxon>
        <taxon>Arthropoda</taxon>
        <taxon>Chelicerata</taxon>
        <taxon>Arachnida</taxon>
        <taxon>Araneae</taxon>
        <taxon>Araneomorphae</taxon>
        <taxon>Entelegynae</taxon>
        <taxon>Araneoidea</taxon>
        <taxon>Araneidae</taxon>
        <taxon>Araneus</taxon>
    </lineage>
</organism>
<proteinExistence type="predicted"/>
<comment type="caution">
    <text evidence="1">The sequence shown here is derived from an EMBL/GenBank/DDBJ whole genome shotgun (WGS) entry which is preliminary data.</text>
</comment>
<gene>
    <name evidence="1" type="ORF">AVEN_185112_1</name>
</gene>
<dbReference type="Proteomes" id="UP000499080">
    <property type="component" value="Unassembled WGS sequence"/>
</dbReference>
<evidence type="ECO:0000313" key="1">
    <source>
        <dbReference type="EMBL" id="GBN28588.1"/>
    </source>
</evidence>
<name>A0A4Y2MN39_ARAVE</name>
<dbReference type="AlphaFoldDB" id="A0A4Y2MN39"/>
<protein>
    <submittedName>
        <fullName evidence="1">Uncharacterized protein</fullName>
    </submittedName>
</protein>